<proteinExistence type="predicted"/>
<dbReference type="InterPro" id="IPR021228">
    <property type="entry name" value="BrxD"/>
</dbReference>
<accession>A0ABT0YHB4</accession>
<dbReference type="RefSeq" id="WP_251804364.1">
    <property type="nucleotide sequence ID" value="NZ_JAMQOL010000080.1"/>
</dbReference>
<reference evidence="1 2" key="1">
    <citation type="submission" date="2022-06" db="EMBL/GenBank/DDBJ databases">
        <title>Actinoplanes abujensis sp. nov., isolated from Nigerian arid soil.</title>
        <authorList>
            <person name="Ding P."/>
        </authorList>
    </citation>
    <scope>NUCLEOTIDE SEQUENCE [LARGE SCALE GENOMIC DNA]</scope>
    <source>
        <strain evidence="2">TRM88002</strain>
    </source>
</reference>
<evidence type="ECO:0000313" key="2">
    <source>
        <dbReference type="Proteomes" id="UP001523216"/>
    </source>
</evidence>
<evidence type="ECO:0000313" key="1">
    <source>
        <dbReference type="EMBL" id="MCM4084619.1"/>
    </source>
</evidence>
<keyword evidence="2" id="KW-1185">Reference proteome</keyword>
<comment type="caution">
    <text evidence="1">The sequence shown here is derived from an EMBL/GenBank/DDBJ whole genome shotgun (WGS) entry which is preliminary data.</text>
</comment>
<name>A0ABT0YHB4_9ACTN</name>
<gene>
    <name evidence="1" type="ORF">LXN57_44525</name>
</gene>
<keyword evidence="1" id="KW-0547">Nucleotide-binding</keyword>
<organism evidence="1 2">
    <name type="scientific">Paractinoplanes hotanensis</name>
    <dbReference type="NCBI Taxonomy" id="2906497"/>
    <lineage>
        <taxon>Bacteria</taxon>
        <taxon>Bacillati</taxon>
        <taxon>Actinomycetota</taxon>
        <taxon>Actinomycetes</taxon>
        <taxon>Micromonosporales</taxon>
        <taxon>Micromonosporaceae</taxon>
        <taxon>Paractinoplanes</taxon>
    </lineage>
</organism>
<sequence>MSTAEIGVDDYLSFVRREYLAGYIARGGASVKLLCAADEAVRNQLAAGLPEIGDGFAYAEVDAVTTRVHLIDQVFTTVARQLDWTGLAGSVVRAALDQAGFPAPAGIDRIDIGAIARHHDVNAAELYRSVRRAVEQLVLRDTEMSHEFRVAMLRLCQERLGRGDVTAEERETVIGWLHGERLPAADLRRVGLNAKVNRYNARPLLLSLTRWLRIAGRPGLILRLDLHRLAVTRRPPAGLRDGFYYAKAATLDAYELVRQLIDAVDEIEGLFVAVEVPPVLVHDEARGLPAYTALHLRVADEVHDRHRQNPYAALVRIGSHSVEVS</sequence>
<dbReference type="Proteomes" id="UP001523216">
    <property type="component" value="Unassembled WGS sequence"/>
</dbReference>
<keyword evidence="1" id="KW-0067">ATP-binding</keyword>
<protein>
    <submittedName>
        <fullName evidence="1">ATP-binding protein</fullName>
    </submittedName>
</protein>
<dbReference type="EMBL" id="JAMQOL010000080">
    <property type="protein sequence ID" value="MCM4084619.1"/>
    <property type="molecule type" value="Genomic_DNA"/>
</dbReference>
<dbReference type="Pfam" id="PF10923">
    <property type="entry name" value="BrxC_BrxD"/>
    <property type="match status" value="1"/>
</dbReference>
<dbReference type="GO" id="GO:0005524">
    <property type="term" value="F:ATP binding"/>
    <property type="evidence" value="ECO:0007669"/>
    <property type="project" value="UniProtKB-KW"/>
</dbReference>